<sequence>MPGQFVTTCNYLPGRKSNFIPLYYITLDL</sequence>
<reference evidence="1" key="1">
    <citation type="journal article" date="2021" name="Proc. Natl. Acad. Sci. U.S.A.">
        <title>A Catalog of Tens of Thousands of Viruses from Human Metagenomes Reveals Hidden Associations with Chronic Diseases.</title>
        <authorList>
            <person name="Tisza M.J."/>
            <person name="Buck C.B."/>
        </authorList>
    </citation>
    <scope>NUCLEOTIDE SEQUENCE</scope>
    <source>
        <strain evidence="1">Ct2vX3</strain>
    </source>
</reference>
<proteinExistence type="predicted"/>
<accession>A0A8S5PXZ4</accession>
<organism evidence="1">
    <name type="scientific">Siphoviridae sp. ct2vX3</name>
    <dbReference type="NCBI Taxonomy" id="2825318"/>
    <lineage>
        <taxon>Viruses</taxon>
        <taxon>Duplodnaviria</taxon>
        <taxon>Heunggongvirae</taxon>
        <taxon>Uroviricota</taxon>
        <taxon>Caudoviricetes</taxon>
    </lineage>
</organism>
<dbReference type="EMBL" id="BK015535">
    <property type="protein sequence ID" value="DAE11632.1"/>
    <property type="molecule type" value="Genomic_DNA"/>
</dbReference>
<evidence type="ECO:0000313" key="1">
    <source>
        <dbReference type="EMBL" id="DAE11632.1"/>
    </source>
</evidence>
<name>A0A8S5PXZ4_9CAUD</name>
<protein>
    <submittedName>
        <fullName evidence="1">Uncharacterized protein</fullName>
    </submittedName>
</protein>